<dbReference type="SUPFAM" id="SSF56219">
    <property type="entry name" value="DNase I-like"/>
    <property type="match status" value="1"/>
</dbReference>
<dbReference type="Proteomes" id="UP000663838">
    <property type="component" value="Unassembled WGS sequence"/>
</dbReference>
<dbReference type="OrthoDB" id="10253982at2759"/>
<dbReference type="Proteomes" id="UP000663862">
    <property type="component" value="Unassembled WGS sequence"/>
</dbReference>
<dbReference type="EMBL" id="CAJOBS010000321">
    <property type="protein sequence ID" value="CAF4551391.1"/>
    <property type="molecule type" value="Genomic_DNA"/>
</dbReference>
<dbReference type="Pfam" id="PF03372">
    <property type="entry name" value="Exo_endo_phos"/>
    <property type="match status" value="1"/>
</dbReference>
<evidence type="ECO:0000313" key="3">
    <source>
        <dbReference type="EMBL" id="CAF3364485.1"/>
    </source>
</evidence>
<feature type="domain" description="Endonuclease/exonuclease/phosphatase" evidence="1">
    <location>
        <begin position="186"/>
        <end position="529"/>
    </location>
</feature>
<dbReference type="PANTHER" id="PTHR12121">
    <property type="entry name" value="CARBON CATABOLITE REPRESSOR PROTEIN 4"/>
    <property type="match status" value="1"/>
</dbReference>
<proteinExistence type="predicted"/>
<name>A0A817PDS1_9BILA</name>
<reference evidence="2" key="1">
    <citation type="submission" date="2021-02" db="EMBL/GenBank/DDBJ databases">
        <authorList>
            <person name="Nowell W R."/>
        </authorList>
    </citation>
    <scope>NUCLEOTIDE SEQUENCE</scope>
</reference>
<evidence type="ECO:0000313" key="7">
    <source>
        <dbReference type="EMBL" id="CAF4089123.1"/>
    </source>
</evidence>
<evidence type="ECO:0000313" key="4">
    <source>
        <dbReference type="EMBL" id="CAF3385114.1"/>
    </source>
</evidence>
<dbReference type="EMBL" id="CAJNYU010000497">
    <property type="protein sequence ID" value="CAF3364485.1"/>
    <property type="molecule type" value="Genomic_DNA"/>
</dbReference>
<dbReference type="Proteomes" id="UP000663833">
    <property type="component" value="Unassembled WGS sequence"/>
</dbReference>
<evidence type="ECO:0000313" key="10">
    <source>
        <dbReference type="EMBL" id="CAF4566460.1"/>
    </source>
</evidence>
<evidence type="ECO:0000313" key="8">
    <source>
        <dbReference type="EMBL" id="CAF4220458.1"/>
    </source>
</evidence>
<dbReference type="Proteomes" id="UP000663851">
    <property type="component" value="Unassembled WGS sequence"/>
</dbReference>
<dbReference type="EMBL" id="CAJNYV010002985">
    <property type="protein sequence ID" value="CAF3520551.1"/>
    <property type="molecule type" value="Genomic_DNA"/>
</dbReference>
<dbReference type="InterPro" id="IPR005135">
    <property type="entry name" value="Endo/exonuclease/phosphatase"/>
</dbReference>
<evidence type="ECO:0000313" key="5">
    <source>
        <dbReference type="EMBL" id="CAF3407674.1"/>
    </source>
</evidence>
<dbReference type="AlphaFoldDB" id="A0A817PDS1"/>
<accession>A0A817PDS1</accession>
<dbReference type="Proteomes" id="UP000663825">
    <property type="component" value="Unassembled WGS sequence"/>
</dbReference>
<dbReference type="EMBL" id="CAJNXB010001258">
    <property type="protein sequence ID" value="CAF3150899.1"/>
    <property type="molecule type" value="Genomic_DNA"/>
</dbReference>
<protein>
    <recommendedName>
        <fullName evidence="1">Endonuclease/exonuclease/phosphatase domain-containing protein</fullName>
    </recommendedName>
</protein>
<dbReference type="InterPro" id="IPR050410">
    <property type="entry name" value="CCR4/nocturin_mRNA_transcr"/>
</dbReference>
<dbReference type="InterPro" id="IPR036691">
    <property type="entry name" value="Endo/exonu/phosph_ase_sf"/>
</dbReference>
<evidence type="ECO:0000313" key="11">
    <source>
        <dbReference type="Proteomes" id="UP000663825"/>
    </source>
</evidence>
<gene>
    <name evidence="3" type="ORF">FME351_LOCUS5738</name>
    <name evidence="4" type="ORF">GRG538_LOCUS8575</name>
    <name evidence="7" type="ORF">HFQ381_LOCUS211</name>
    <name evidence="6" type="ORF">KIK155_LOCUS16895</name>
    <name evidence="5" type="ORF">LUA448_LOCUS18201</name>
    <name evidence="10" type="ORF">QYT958_LOCUS9334</name>
    <name evidence="2" type="ORF">TIS948_LOCUS9700</name>
    <name evidence="9" type="ORF">TOA249_LOCUS7241</name>
    <name evidence="8" type="ORF">TSG867_LOCUS1250</name>
</gene>
<evidence type="ECO:0000259" key="1">
    <source>
        <dbReference type="Pfam" id="PF03372"/>
    </source>
</evidence>
<dbReference type="Proteomes" id="UP000663869">
    <property type="component" value="Unassembled WGS sequence"/>
</dbReference>
<dbReference type="EMBL" id="CAJNYT010000927">
    <property type="protein sequence ID" value="CAF3385114.1"/>
    <property type="molecule type" value="Genomic_DNA"/>
</dbReference>
<dbReference type="EMBL" id="CAJOBR010000980">
    <property type="protein sequence ID" value="CAF4566460.1"/>
    <property type="molecule type" value="Genomic_DNA"/>
</dbReference>
<evidence type="ECO:0000313" key="9">
    <source>
        <dbReference type="EMBL" id="CAF4551391.1"/>
    </source>
</evidence>
<dbReference type="Proteomes" id="UP000663848">
    <property type="component" value="Unassembled WGS sequence"/>
</dbReference>
<evidence type="ECO:0000313" key="2">
    <source>
        <dbReference type="EMBL" id="CAF3150899.1"/>
    </source>
</evidence>
<dbReference type="EMBL" id="CAJOBO010000005">
    <property type="protein sequence ID" value="CAF4089123.1"/>
    <property type="molecule type" value="Genomic_DNA"/>
</dbReference>
<dbReference type="PANTHER" id="PTHR12121:SF34">
    <property type="entry name" value="PROTEIN ANGEL"/>
    <property type="match status" value="1"/>
</dbReference>
<comment type="caution">
    <text evidence="2">The sequence shown here is derived from an EMBL/GenBank/DDBJ whole genome shotgun (WGS) entry which is preliminary data.</text>
</comment>
<dbReference type="Proteomes" id="UP000663865">
    <property type="component" value="Unassembled WGS sequence"/>
</dbReference>
<evidence type="ECO:0000313" key="6">
    <source>
        <dbReference type="EMBL" id="CAF3520551.1"/>
    </source>
</evidence>
<dbReference type="Gene3D" id="3.60.10.10">
    <property type="entry name" value="Endonuclease/exonuclease/phosphatase"/>
    <property type="match status" value="1"/>
</dbReference>
<dbReference type="Proteomes" id="UP000663872">
    <property type="component" value="Unassembled WGS sequence"/>
</dbReference>
<dbReference type="EMBL" id="CAJNYD010002259">
    <property type="protein sequence ID" value="CAF3407674.1"/>
    <property type="molecule type" value="Genomic_DNA"/>
</dbReference>
<dbReference type="EMBL" id="CAJOBQ010000027">
    <property type="protein sequence ID" value="CAF4220458.1"/>
    <property type="molecule type" value="Genomic_DNA"/>
</dbReference>
<organism evidence="2 11">
    <name type="scientific">Rotaria socialis</name>
    <dbReference type="NCBI Taxonomy" id="392032"/>
    <lineage>
        <taxon>Eukaryota</taxon>
        <taxon>Metazoa</taxon>
        <taxon>Spiralia</taxon>
        <taxon>Gnathifera</taxon>
        <taxon>Rotifera</taxon>
        <taxon>Eurotatoria</taxon>
        <taxon>Bdelloidea</taxon>
        <taxon>Philodinida</taxon>
        <taxon>Philodinidae</taxon>
        <taxon>Rotaria</taxon>
    </lineage>
</organism>
<sequence>MFTLVARINFYFCSQRLTRSLLSNISISSNTREYNNDAIQNIGSQLNQYIINLHSLKLTHQPREPTLHWNPRFRQQHHLDIEERVEDHSSENWDSWFQSQQPSSLLSYSQRTNILSEQQLYFLDNPNFTSMHKRSRESSSSINISNKRKKDSFFESNLPKRLWSNTTYGERLIRSRYHHFNFHIVSYNILAQRLIEDNPFLYDNCRDKSLEWNQRKERLLKEILKQNADIICLQEMQKDHYKHDFRPKMTDNGYASIYIKRSGDKSDGCCLFYKKDRLKLIASKTVPFFQRNIQLLDRDNCGLIALFQPFTSNATSDDLFCVATTHLLFSPKRGDIKLAQIQYFLAEIDRLSLKDSNLSTCYPIIICGDFNAQPQSPFSQFLIDGQIKYDTYRCIEISGQIPQTIASNRFSCQLPSNELLPSSFVTSDCRFPSNNSINQTNQLIYQTYMDRKSSAILTHNKKFNSVYDLNDLTEVTTCINSESNLVDYIFYTKQDHDRYRLNLLSRYDLYKQNQILDLHLPNDQFASDHFLLAAKFALKLRKKKR</sequence>
<dbReference type="GO" id="GO:0000175">
    <property type="term" value="F:3'-5'-RNA exonuclease activity"/>
    <property type="evidence" value="ECO:0007669"/>
    <property type="project" value="TreeGrafter"/>
</dbReference>